<keyword evidence="3" id="KW-1185">Reference proteome</keyword>
<dbReference type="RefSeq" id="WP_341698526.1">
    <property type="nucleotide sequence ID" value="NZ_JBBYHR010000012.1"/>
</dbReference>
<protein>
    <recommendedName>
        <fullName evidence="4">YhhN-like protein</fullName>
    </recommendedName>
</protein>
<sequence>MLKTLTAIALPGPVYESPKLKTMQLWLAFSFFLFIVAGLGIDSVQFMGAYFDGRQVANVLFIAYFLLLFNSVGRKLQRLMFVMVPLSYLGELLCSDALGMYNYKGDAIPLYVPFGHALVYASGYILAKAALTQKNATHLSIIFPAIFIIIFIGALAIAGDVFSLIFGIFFFLVLRRKKWDPLYYWIALYCVFIEFTGTAFGCWVWKPIIFGILPAANPPVGSLFIYTGGDVILAKILFLWDKRKRANKT</sequence>
<feature type="transmembrane region" description="Helical" evidence="1">
    <location>
        <begin position="110"/>
        <end position="129"/>
    </location>
</feature>
<organism evidence="2 3">
    <name type="scientific">Flavobacterium arundinis</name>
    <dbReference type="NCBI Taxonomy" id="3139143"/>
    <lineage>
        <taxon>Bacteria</taxon>
        <taxon>Pseudomonadati</taxon>
        <taxon>Bacteroidota</taxon>
        <taxon>Flavobacteriia</taxon>
        <taxon>Flavobacteriales</taxon>
        <taxon>Flavobacteriaceae</taxon>
        <taxon>Flavobacterium</taxon>
    </lineage>
</organism>
<evidence type="ECO:0000256" key="1">
    <source>
        <dbReference type="SAM" id="Phobius"/>
    </source>
</evidence>
<evidence type="ECO:0000313" key="2">
    <source>
        <dbReference type="EMBL" id="MEL1246233.1"/>
    </source>
</evidence>
<feature type="transmembrane region" description="Helical" evidence="1">
    <location>
        <begin position="25"/>
        <end position="44"/>
    </location>
</feature>
<evidence type="ECO:0008006" key="4">
    <source>
        <dbReference type="Google" id="ProtNLM"/>
    </source>
</evidence>
<proteinExistence type="predicted"/>
<reference evidence="2 3" key="1">
    <citation type="submission" date="2024-04" db="EMBL/GenBank/DDBJ databases">
        <title>Flavobacterium sp. DGU11 16S ribosomal RNA gene Genome sequencing and assembly.</title>
        <authorList>
            <person name="Park S."/>
        </authorList>
    </citation>
    <scope>NUCLEOTIDE SEQUENCE [LARGE SCALE GENOMIC DNA]</scope>
    <source>
        <strain evidence="2 3">DGU11</strain>
    </source>
</reference>
<feature type="transmembrane region" description="Helical" evidence="1">
    <location>
        <begin position="141"/>
        <end position="174"/>
    </location>
</feature>
<feature type="transmembrane region" description="Helical" evidence="1">
    <location>
        <begin position="56"/>
        <end position="73"/>
    </location>
</feature>
<gene>
    <name evidence="2" type="ORF">AAEO56_18305</name>
</gene>
<feature type="transmembrane region" description="Helical" evidence="1">
    <location>
        <begin position="220"/>
        <end position="240"/>
    </location>
</feature>
<comment type="caution">
    <text evidence="2">The sequence shown here is derived from an EMBL/GenBank/DDBJ whole genome shotgun (WGS) entry which is preliminary data.</text>
</comment>
<accession>A0ABU9I2R1</accession>
<keyword evidence="1" id="KW-0472">Membrane</keyword>
<keyword evidence="1" id="KW-1133">Transmembrane helix</keyword>
<keyword evidence="1" id="KW-0812">Transmembrane</keyword>
<feature type="transmembrane region" description="Helical" evidence="1">
    <location>
        <begin position="186"/>
        <end position="208"/>
    </location>
</feature>
<dbReference type="Proteomes" id="UP001464555">
    <property type="component" value="Unassembled WGS sequence"/>
</dbReference>
<evidence type="ECO:0000313" key="3">
    <source>
        <dbReference type="Proteomes" id="UP001464555"/>
    </source>
</evidence>
<name>A0ABU9I2R1_9FLAO</name>
<dbReference type="EMBL" id="JBBYHR010000012">
    <property type="protein sequence ID" value="MEL1246233.1"/>
    <property type="molecule type" value="Genomic_DNA"/>
</dbReference>